<keyword evidence="2" id="KW-1185">Reference proteome</keyword>
<dbReference type="Proteomes" id="UP000249723">
    <property type="component" value="Unassembled WGS sequence"/>
</dbReference>
<reference evidence="2" key="1">
    <citation type="submission" date="2016-10" db="EMBL/GenBank/DDBJ databases">
        <authorList>
            <person name="Jeantristanb JTB J.-T."/>
            <person name="Ricardo R."/>
        </authorList>
    </citation>
    <scope>NUCLEOTIDE SEQUENCE [LARGE SCALE GENOMIC DNA]</scope>
</reference>
<dbReference type="AlphaFoldDB" id="A0A2X0LDR8"/>
<accession>A0A2X0LDR8</accession>
<name>A0A2X0LDR8_9BASI</name>
<proteinExistence type="predicted"/>
<evidence type="ECO:0000313" key="2">
    <source>
        <dbReference type="Proteomes" id="UP000249723"/>
    </source>
</evidence>
<organism evidence="1 2">
    <name type="scientific">Microbotryum saponariae</name>
    <dbReference type="NCBI Taxonomy" id="289078"/>
    <lineage>
        <taxon>Eukaryota</taxon>
        <taxon>Fungi</taxon>
        <taxon>Dikarya</taxon>
        <taxon>Basidiomycota</taxon>
        <taxon>Pucciniomycotina</taxon>
        <taxon>Microbotryomycetes</taxon>
        <taxon>Microbotryales</taxon>
        <taxon>Microbotryaceae</taxon>
        <taxon>Microbotryum</taxon>
    </lineage>
</organism>
<evidence type="ECO:0000313" key="1">
    <source>
        <dbReference type="EMBL" id="SDA03919.1"/>
    </source>
</evidence>
<protein>
    <submittedName>
        <fullName evidence="1">BZ3500_MvSof-1268-A1-R1_Chr11-1g03302 protein</fullName>
    </submittedName>
</protein>
<gene>
    <name evidence="1" type="ORF">BZ3500_MVSOF-1268-A1-R1_CHR11-1G03302</name>
</gene>
<sequence length="56" mass="6588">MGGGRSGLAVVEITKSFLRELPRVNWFVGSGWRHMYVFEYWFIKVVMLCCVAFKER</sequence>
<dbReference type="EMBL" id="FMWP01000138">
    <property type="protein sequence ID" value="SDA03919.1"/>
    <property type="molecule type" value="Genomic_DNA"/>
</dbReference>